<comment type="caution">
    <text evidence="7">The sequence shown here is derived from an EMBL/GenBank/DDBJ whole genome shotgun (WGS) entry which is preliminary data.</text>
</comment>
<gene>
    <name evidence="7" type="ORF">C7476_10383</name>
</gene>
<organism evidence="7 8">
    <name type="scientific">Phyllobacterium bourgognense</name>
    <dbReference type="NCBI Taxonomy" id="314236"/>
    <lineage>
        <taxon>Bacteria</taxon>
        <taxon>Pseudomonadati</taxon>
        <taxon>Pseudomonadota</taxon>
        <taxon>Alphaproteobacteria</taxon>
        <taxon>Hyphomicrobiales</taxon>
        <taxon>Phyllobacteriaceae</taxon>
        <taxon>Phyllobacterium</taxon>
    </lineage>
</organism>
<dbReference type="GO" id="GO:0016020">
    <property type="term" value="C:membrane"/>
    <property type="evidence" value="ECO:0007669"/>
    <property type="project" value="UniProtKB-SubCell"/>
</dbReference>
<dbReference type="InterPro" id="IPR052719">
    <property type="entry name" value="CvpA-like"/>
</dbReference>
<dbReference type="GO" id="GO:0009403">
    <property type="term" value="P:toxin biosynthetic process"/>
    <property type="evidence" value="ECO:0007669"/>
    <property type="project" value="InterPro"/>
</dbReference>
<evidence type="ECO:0000256" key="3">
    <source>
        <dbReference type="ARBA" id="ARBA00022989"/>
    </source>
</evidence>
<dbReference type="PANTHER" id="PTHR36926:SF1">
    <property type="entry name" value="COLICIN V PRODUCTION PROTEIN"/>
    <property type="match status" value="1"/>
</dbReference>
<sequence length="201" mass="21372">MPITLLDGILLGITLVSAVLAMVRGFSREVLSVVSWAAAAAAAYLFYKPVIPFLTPYISNDTIAQIAAAGLVFVVTLIVVSIITMKIADFIIDSRIGALDRTLGFLFGAARGILLVVVAMLFFNWLVPENQPAWVGQAKSKPMIDQLGTKLISLLPEDPESTILNRLKPGTTAAPDAAPDGTTTTPEPKEDIPPEGSTNQP</sequence>
<dbReference type="Pfam" id="PF02674">
    <property type="entry name" value="Colicin_V"/>
    <property type="match status" value="1"/>
</dbReference>
<evidence type="ECO:0000313" key="7">
    <source>
        <dbReference type="EMBL" id="RCW85243.1"/>
    </source>
</evidence>
<evidence type="ECO:0000256" key="1">
    <source>
        <dbReference type="ARBA" id="ARBA00004141"/>
    </source>
</evidence>
<feature type="transmembrane region" description="Helical" evidence="6">
    <location>
        <begin position="62"/>
        <end position="83"/>
    </location>
</feature>
<feature type="transmembrane region" description="Helical" evidence="6">
    <location>
        <begin position="6"/>
        <end position="23"/>
    </location>
</feature>
<accession>A0A368YYH6</accession>
<feature type="compositionally biased region" description="Low complexity" evidence="5">
    <location>
        <begin position="169"/>
        <end position="186"/>
    </location>
</feature>
<feature type="transmembrane region" description="Helical" evidence="6">
    <location>
        <begin position="30"/>
        <end position="47"/>
    </location>
</feature>
<evidence type="ECO:0000256" key="4">
    <source>
        <dbReference type="ARBA" id="ARBA00023136"/>
    </source>
</evidence>
<evidence type="ECO:0000313" key="8">
    <source>
        <dbReference type="Proteomes" id="UP000253324"/>
    </source>
</evidence>
<keyword evidence="2 6" id="KW-0812">Transmembrane</keyword>
<dbReference type="PANTHER" id="PTHR36926">
    <property type="entry name" value="COLICIN V PRODUCTION PROTEIN"/>
    <property type="match status" value="1"/>
</dbReference>
<keyword evidence="3 6" id="KW-1133">Transmembrane helix</keyword>
<dbReference type="InterPro" id="IPR003825">
    <property type="entry name" value="Colicin-V_CvpA"/>
</dbReference>
<feature type="region of interest" description="Disordered" evidence="5">
    <location>
        <begin position="165"/>
        <end position="201"/>
    </location>
</feature>
<keyword evidence="4 6" id="KW-0472">Membrane</keyword>
<evidence type="ECO:0000256" key="6">
    <source>
        <dbReference type="SAM" id="Phobius"/>
    </source>
</evidence>
<dbReference type="OrthoDB" id="9806894at2"/>
<dbReference type="AlphaFoldDB" id="A0A368YYH6"/>
<reference evidence="7 8" key="1">
    <citation type="submission" date="2018-07" db="EMBL/GenBank/DDBJ databases">
        <title>Genomic Encyclopedia of Type Strains, Phase III (KMG-III): the genomes of soil and plant-associated and newly described type strains.</title>
        <authorList>
            <person name="Whitman W."/>
        </authorList>
    </citation>
    <scope>NUCLEOTIDE SEQUENCE [LARGE SCALE GENOMIC DNA]</scope>
    <source>
        <strain evidence="7 8">31-25a</strain>
    </source>
</reference>
<dbReference type="RefSeq" id="WP_112527851.1">
    <property type="nucleotide sequence ID" value="NZ_QPJM01000003.1"/>
</dbReference>
<proteinExistence type="predicted"/>
<feature type="transmembrane region" description="Helical" evidence="6">
    <location>
        <begin position="103"/>
        <end position="127"/>
    </location>
</feature>
<evidence type="ECO:0000256" key="5">
    <source>
        <dbReference type="SAM" id="MobiDB-lite"/>
    </source>
</evidence>
<keyword evidence="8" id="KW-1185">Reference proteome</keyword>
<name>A0A368YYH6_9HYPH</name>
<protein>
    <submittedName>
        <fullName evidence="7">Membrane protein required for colicin V production</fullName>
    </submittedName>
</protein>
<dbReference type="Proteomes" id="UP000253324">
    <property type="component" value="Unassembled WGS sequence"/>
</dbReference>
<comment type="subcellular location">
    <subcellularLocation>
        <location evidence="1">Membrane</location>
        <topology evidence="1">Multi-pass membrane protein</topology>
    </subcellularLocation>
</comment>
<dbReference type="EMBL" id="QPJM01000003">
    <property type="protein sequence ID" value="RCW85243.1"/>
    <property type="molecule type" value="Genomic_DNA"/>
</dbReference>
<evidence type="ECO:0000256" key="2">
    <source>
        <dbReference type="ARBA" id="ARBA00022692"/>
    </source>
</evidence>